<comment type="caution">
    <text evidence="2">The sequence shown here is derived from an EMBL/GenBank/DDBJ whole genome shotgun (WGS) entry which is preliminary data.</text>
</comment>
<dbReference type="Proteomes" id="UP001597405">
    <property type="component" value="Unassembled WGS sequence"/>
</dbReference>
<gene>
    <name evidence="2" type="ORF">ACFSOZ_24845</name>
</gene>
<organism evidence="2 3">
    <name type="scientific">Mesorhizobium newzealandense</name>
    <dbReference type="NCBI Taxonomy" id="1300302"/>
    <lineage>
        <taxon>Bacteria</taxon>
        <taxon>Pseudomonadati</taxon>
        <taxon>Pseudomonadota</taxon>
        <taxon>Alphaproteobacteria</taxon>
        <taxon>Hyphomicrobiales</taxon>
        <taxon>Phyllobacteriaceae</taxon>
        <taxon>Mesorhizobium</taxon>
    </lineage>
</organism>
<dbReference type="EMBL" id="JBHUGZ010000017">
    <property type="protein sequence ID" value="MFD1985680.1"/>
    <property type="molecule type" value="Genomic_DNA"/>
</dbReference>
<dbReference type="RefSeq" id="WP_379102190.1">
    <property type="nucleotide sequence ID" value="NZ_JBHUGZ010000017.1"/>
</dbReference>
<dbReference type="SUPFAM" id="SSF46785">
    <property type="entry name" value="Winged helix' DNA-binding domain"/>
    <property type="match status" value="1"/>
</dbReference>
<dbReference type="SUPFAM" id="SSF52540">
    <property type="entry name" value="P-loop containing nucleoside triphosphate hydrolases"/>
    <property type="match status" value="1"/>
</dbReference>
<proteinExistence type="predicted"/>
<accession>A0ABW4UH11</accession>
<name>A0ABW4UH11_9HYPH</name>
<protein>
    <submittedName>
        <fullName evidence="2">AAA family ATPase</fullName>
    </submittedName>
</protein>
<dbReference type="InterPro" id="IPR005471">
    <property type="entry name" value="Tscrpt_reg_IclR_N"/>
</dbReference>
<evidence type="ECO:0000313" key="2">
    <source>
        <dbReference type="EMBL" id="MFD1985680.1"/>
    </source>
</evidence>
<dbReference type="Gene3D" id="3.40.50.300">
    <property type="entry name" value="P-loop containing nucleotide triphosphate hydrolases"/>
    <property type="match status" value="1"/>
</dbReference>
<sequence length="334" mass="36650">MSDPVPIPIAEYERGSKKTTRFIRTNTTTIMATVFPPIRWVVPGYVPEGLAILAGRQKLGKTWLAIDWALAVACGGIAMGAVECEQGDVLYIDLENGHRRIQRRIETLFPDMRHRPDLSRLEWVGEAPLLNNGFLDALDDWRLSVAKPRLVVIDVLQRVKPPGNANQNAYESDYATLAGLQRWATEHGIAVVALHHTKKGGAEDPLEALSGSNGMSACADTTLVLDRDQNGVTLYVRGRDVEEKETALKFVGGNWTLTGEAADVRRSGERGNILVTLEEAGEPMSPSDLSHVTGMKNGNIRRLLHAMTKAGEVQKTGRGQYIHPEKAVEKRSSA</sequence>
<dbReference type="InterPro" id="IPR036390">
    <property type="entry name" value="WH_DNA-bd_sf"/>
</dbReference>
<evidence type="ECO:0000259" key="1">
    <source>
        <dbReference type="Pfam" id="PF09339"/>
    </source>
</evidence>
<dbReference type="Pfam" id="PF13481">
    <property type="entry name" value="AAA_25"/>
    <property type="match status" value="1"/>
</dbReference>
<dbReference type="InterPro" id="IPR027417">
    <property type="entry name" value="P-loop_NTPase"/>
</dbReference>
<feature type="domain" description="HTH iclR-type" evidence="1">
    <location>
        <begin position="273"/>
        <end position="315"/>
    </location>
</feature>
<evidence type="ECO:0000313" key="3">
    <source>
        <dbReference type="Proteomes" id="UP001597405"/>
    </source>
</evidence>
<keyword evidence="3" id="KW-1185">Reference proteome</keyword>
<dbReference type="Pfam" id="PF09339">
    <property type="entry name" value="HTH_IclR"/>
    <property type="match status" value="1"/>
</dbReference>
<reference evidence="3" key="1">
    <citation type="journal article" date="2019" name="Int. J. Syst. Evol. Microbiol.">
        <title>The Global Catalogue of Microorganisms (GCM) 10K type strain sequencing project: providing services to taxonomists for standard genome sequencing and annotation.</title>
        <authorList>
            <consortium name="The Broad Institute Genomics Platform"/>
            <consortium name="The Broad Institute Genome Sequencing Center for Infectious Disease"/>
            <person name="Wu L."/>
            <person name="Ma J."/>
        </authorList>
    </citation>
    <scope>NUCLEOTIDE SEQUENCE [LARGE SCALE GENOMIC DNA]</scope>
    <source>
        <strain evidence="3">CGMCC 1.16225</strain>
    </source>
</reference>